<dbReference type="Proteomes" id="UP000800094">
    <property type="component" value="Unassembled WGS sequence"/>
</dbReference>
<reference evidence="2" key="1">
    <citation type="journal article" date="2020" name="Stud. Mycol.">
        <title>101 Dothideomycetes genomes: a test case for predicting lifestyles and emergence of pathogens.</title>
        <authorList>
            <person name="Haridas S."/>
            <person name="Albert R."/>
            <person name="Binder M."/>
            <person name="Bloem J."/>
            <person name="Labutti K."/>
            <person name="Salamov A."/>
            <person name="Andreopoulos B."/>
            <person name="Baker S."/>
            <person name="Barry K."/>
            <person name="Bills G."/>
            <person name="Bluhm B."/>
            <person name="Cannon C."/>
            <person name="Castanera R."/>
            <person name="Culley D."/>
            <person name="Daum C."/>
            <person name="Ezra D."/>
            <person name="Gonzalez J."/>
            <person name="Henrissat B."/>
            <person name="Kuo A."/>
            <person name="Liang C."/>
            <person name="Lipzen A."/>
            <person name="Lutzoni F."/>
            <person name="Magnuson J."/>
            <person name="Mondo S."/>
            <person name="Nolan M."/>
            <person name="Ohm R."/>
            <person name="Pangilinan J."/>
            <person name="Park H.-J."/>
            <person name="Ramirez L."/>
            <person name="Alfaro M."/>
            <person name="Sun H."/>
            <person name="Tritt A."/>
            <person name="Yoshinaga Y."/>
            <person name="Zwiers L.-H."/>
            <person name="Turgeon B."/>
            <person name="Goodwin S."/>
            <person name="Spatafora J."/>
            <person name="Crous P."/>
            <person name="Grigoriev I."/>
        </authorList>
    </citation>
    <scope>NUCLEOTIDE SEQUENCE</scope>
    <source>
        <strain evidence="2">CBS 122368</strain>
    </source>
</reference>
<dbReference type="GeneID" id="54588826"/>
<gene>
    <name evidence="2" type="ORF">BU26DRAFT_604155</name>
</gene>
<feature type="compositionally biased region" description="Basic and acidic residues" evidence="1">
    <location>
        <begin position="118"/>
        <end position="127"/>
    </location>
</feature>
<feature type="compositionally biased region" description="Low complexity" evidence="1">
    <location>
        <begin position="184"/>
        <end position="193"/>
    </location>
</feature>
<protein>
    <submittedName>
        <fullName evidence="2">Uncharacterized protein</fullName>
    </submittedName>
</protein>
<feature type="compositionally biased region" description="Basic and acidic residues" evidence="1">
    <location>
        <begin position="46"/>
        <end position="58"/>
    </location>
</feature>
<feature type="compositionally biased region" description="Polar residues" evidence="1">
    <location>
        <begin position="244"/>
        <end position="263"/>
    </location>
</feature>
<feature type="compositionally biased region" description="Polar residues" evidence="1">
    <location>
        <begin position="221"/>
        <end position="232"/>
    </location>
</feature>
<feature type="region of interest" description="Disordered" evidence="1">
    <location>
        <begin position="1"/>
        <end position="266"/>
    </location>
</feature>
<sequence>MPSHTPSPHRFLAPNPATSQRAKPKPQSGLRHGFTAQTPRPVLSSREAHTPAGEERRVTPAKRFVVAPKHNAPNSNKGKERAEEGWANIQSTLRVKPPRLLQRDSIDESSPSSSADAEQEREQERDGYSVLRSIEQRNILAEDQGQEQAEDGGEDDDEILFLTEERHKRRRVSPSPPSSPSHPAPRSVHQQQPPQTPAPASHRFKIPAPRTPAAPIFPVSNPASISTTTTPAGPNRPHFILPRQSPSPGKSSTPLPETFSPTRKNGKFIPGGLASTLQSWIIETANTGYAAQSSGTGVAWGSRDREDGVRVKIRVSEVFGGRRRAKEDTDTEVGCVPGGLVFVRGASEVGMYNSNASRAGSLGLAMTREGGDGEIRVLLAGLGGARGKGGVRVREGSVVGVRAPMWDVDVGVGGGRWVIGVEWVVLS</sequence>
<dbReference type="RefSeq" id="XP_033684850.1">
    <property type="nucleotide sequence ID" value="XM_033835496.1"/>
</dbReference>
<accession>A0A6A6IHJ0</accession>
<organism evidence="2 3">
    <name type="scientific">Trematosphaeria pertusa</name>
    <dbReference type="NCBI Taxonomy" id="390896"/>
    <lineage>
        <taxon>Eukaryota</taxon>
        <taxon>Fungi</taxon>
        <taxon>Dikarya</taxon>
        <taxon>Ascomycota</taxon>
        <taxon>Pezizomycotina</taxon>
        <taxon>Dothideomycetes</taxon>
        <taxon>Pleosporomycetidae</taxon>
        <taxon>Pleosporales</taxon>
        <taxon>Massarineae</taxon>
        <taxon>Trematosphaeriaceae</taxon>
        <taxon>Trematosphaeria</taxon>
    </lineage>
</organism>
<name>A0A6A6IHJ0_9PLEO</name>
<evidence type="ECO:0000313" key="3">
    <source>
        <dbReference type="Proteomes" id="UP000800094"/>
    </source>
</evidence>
<dbReference type="AlphaFoldDB" id="A0A6A6IHJ0"/>
<feature type="compositionally biased region" description="Acidic residues" evidence="1">
    <location>
        <begin position="144"/>
        <end position="159"/>
    </location>
</feature>
<keyword evidence="3" id="KW-1185">Reference proteome</keyword>
<feature type="compositionally biased region" description="Pro residues" evidence="1">
    <location>
        <begin position="174"/>
        <end position="183"/>
    </location>
</feature>
<proteinExistence type="predicted"/>
<dbReference type="EMBL" id="ML987194">
    <property type="protein sequence ID" value="KAF2249846.1"/>
    <property type="molecule type" value="Genomic_DNA"/>
</dbReference>
<dbReference type="OrthoDB" id="5389296at2759"/>
<evidence type="ECO:0000313" key="2">
    <source>
        <dbReference type="EMBL" id="KAF2249846.1"/>
    </source>
</evidence>
<evidence type="ECO:0000256" key="1">
    <source>
        <dbReference type="SAM" id="MobiDB-lite"/>
    </source>
</evidence>